<accession>K6GJS5</accession>
<dbReference type="AlphaFoldDB" id="K6GJS5"/>
<reference evidence="1 2" key="1">
    <citation type="submission" date="2012-09" db="EMBL/GenBank/DDBJ databases">
        <authorList>
            <person name="Dupont C.L."/>
            <person name="Rusch D.B."/>
            <person name="Lombardo M.-J."/>
            <person name="Novotny M."/>
            <person name="Yee-Greenbaum J."/>
            <person name="Laskin R."/>
        </authorList>
    </citation>
    <scope>NUCLEOTIDE SEQUENCE [LARGE SCALE GENOMIC DNA]</scope>
    <source>
        <strain evidence="1">SAR86E</strain>
    </source>
</reference>
<dbReference type="Proteomes" id="UP000010310">
    <property type="component" value="Unassembled WGS sequence"/>
</dbReference>
<evidence type="ECO:0000313" key="2">
    <source>
        <dbReference type="Proteomes" id="UP000010310"/>
    </source>
</evidence>
<gene>
    <name evidence="1" type="ORF">B273_0315</name>
</gene>
<keyword evidence="2" id="KW-1185">Reference proteome</keyword>
<sequence>MASISSGFRFLNSDSFIHSFLIFSQRKKKCKKDKFYFFIIFLIGF</sequence>
<dbReference type="EMBL" id="AMWX01000001">
    <property type="protein sequence ID" value="EKO37220.1"/>
    <property type="molecule type" value="Genomic_DNA"/>
</dbReference>
<name>K6GJS5_9GAMM</name>
<organism evidence="1 2">
    <name type="scientific">SAR86 cluster bacterium SAR86E</name>
    <dbReference type="NCBI Taxonomy" id="1208365"/>
    <lineage>
        <taxon>Bacteria</taxon>
        <taxon>Pseudomonadati</taxon>
        <taxon>Pseudomonadota</taxon>
        <taxon>Gammaproteobacteria</taxon>
        <taxon>SAR86 cluster</taxon>
    </lineage>
</organism>
<protein>
    <submittedName>
        <fullName evidence="1">Uncharacterized protein</fullName>
    </submittedName>
</protein>
<comment type="caution">
    <text evidence="1">The sequence shown here is derived from an EMBL/GenBank/DDBJ whole genome shotgun (WGS) entry which is preliminary data.</text>
</comment>
<evidence type="ECO:0000313" key="1">
    <source>
        <dbReference type="EMBL" id="EKO37220.1"/>
    </source>
</evidence>
<proteinExistence type="predicted"/>